<gene>
    <name evidence="4" type="ORF">E1163_10160</name>
</gene>
<feature type="transmembrane region" description="Helical" evidence="1">
    <location>
        <begin position="92"/>
        <end position="112"/>
    </location>
</feature>
<sequence length="364" mass="41217">MVIKQTEMKITHLVYAGLGGHTNVFFTLLGADKGSHFEYSTIFYGVEDPSLDVTDKLIAKNIPFNYVKKKPGMDWLFWPKVFKALKREKPNVVFLHSSYNIIPALFYGLFYKAKIVVRETQANHLKTKLEKYLLGISLMFADKVVFLTDLYQSQIKDKYKWLFDDTKVAVIPNGLDLGFFKPTKKNDSQTFSIGMLSRIVPIKDHETLIRALGQLDCKNLVLKIAGEGESMVKLQALAKELGVENKVMFLGRLSEDRIPAFLNELDLYVHATLGETMSTAIMQAQACGLPIIASDVMGVNNLITSGKNGILVECRNVEQMAQSIILLREDSKLRKSLGYESEQYAKELLSCDIMFESYHKLFVE</sequence>
<proteinExistence type="predicted"/>
<evidence type="ECO:0000259" key="2">
    <source>
        <dbReference type="Pfam" id="PF00534"/>
    </source>
</evidence>
<dbReference type="SUPFAM" id="SSF53756">
    <property type="entry name" value="UDP-Glycosyltransferase/glycogen phosphorylase"/>
    <property type="match status" value="1"/>
</dbReference>
<keyword evidence="5" id="KW-1185">Reference proteome</keyword>
<feature type="transmembrane region" description="Helical" evidence="1">
    <location>
        <begin position="132"/>
        <end position="151"/>
    </location>
</feature>
<feature type="domain" description="Glycosyltransferase subfamily 4-like N-terminal" evidence="3">
    <location>
        <begin position="48"/>
        <end position="177"/>
    </location>
</feature>
<keyword evidence="1" id="KW-1133">Transmembrane helix</keyword>
<evidence type="ECO:0000313" key="4">
    <source>
        <dbReference type="EMBL" id="MTI25305.1"/>
    </source>
</evidence>
<keyword evidence="1" id="KW-0472">Membrane</keyword>
<dbReference type="Pfam" id="PF13439">
    <property type="entry name" value="Glyco_transf_4"/>
    <property type="match status" value="1"/>
</dbReference>
<dbReference type="InterPro" id="IPR001296">
    <property type="entry name" value="Glyco_trans_1"/>
</dbReference>
<dbReference type="Gene3D" id="3.40.50.2000">
    <property type="entry name" value="Glycogen Phosphorylase B"/>
    <property type="match status" value="2"/>
</dbReference>
<name>A0ABW9RQR6_9BACT</name>
<dbReference type="PANTHER" id="PTHR12526">
    <property type="entry name" value="GLYCOSYLTRANSFERASE"/>
    <property type="match status" value="1"/>
</dbReference>
<dbReference type="EMBL" id="SMLW01000502">
    <property type="protein sequence ID" value="MTI25305.1"/>
    <property type="molecule type" value="Genomic_DNA"/>
</dbReference>
<feature type="domain" description="Glycosyl transferase family 1" evidence="2">
    <location>
        <begin position="186"/>
        <end position="342"/>
    </location>
</feature>
<dbReference type="CDD" id="cd03801">
    <property type="entry name" value="GT4_PimA-like"/>
    <property type="match status" value="1"/>
</dbReference>
<evidence type="ECO:0000256" key="1">
    <source>
        <dbReference type="SAM" id="Phobius"/>
    </source>
</evidence>
<protein>
    <submittedName>
        <fullName evidence="4">Glycosyltransferase family 1 protein</fullName>
    </submittedName>
</protein>
<evidence type="ECO:0000259" key="3">
    <source>
        <dbReference type="Pfam" id="PF13439"/>
    </source>
</evidence>
<organism evidence="4 5">
    <name type="scientific">Fulvivirga kasyanovii</name>
    <dbReference type="NCBI Taxonomy" id="396812"/>
    <lineage>
        <taxon>Bacteria</taxon>
        <taxon>Pseudomonadati</taxon>
        <taxon>Bacteroidota</taxon>
        <taxon>Cytophagia</taxon>
        <taxon>Cytophagales</taxon>
        <taxon>Fulvivirgaceae</taxon>
        <taxon>Fulvivirga</taxon>
    </lineage>
</organism>
<dbReference type="InterPro" id="IPR028098">
    <property type="entry name" value="Glyco_trans_4-like_N"/>
</dbReference>
<comment type="caution">
    <text evidence="4">The sequence shown here is derived from an EMBL/GenBank/DDBJ whole genome shotgun (WGS) entry which is preliminary data.</text>
</comment>
<accession>A0ABW9RQR6</accession>
<dbReference type="Proteomes" id="UP000798808">
    <property type="component" value="Unassembled WGS sequence"/>
</dbReference>
<reference evidence="4 5" key="1">
    <citation type="submission" date="2019-02" db="EMBL/GenBank/DDBJ databases">
        <authorList>
            <person name="Goldberg S.R."/>
            <person name="Haltli B.A."/>
            <person name="Correa H."/>
            <person name="Russell K.G."/>
        </authorList>
    </citation>
    <scope>NUCLEOTIDE SEQUENCE [LARGE SCALE GENOMIC DNA]</scope>
    <source>
        <strain evidence="4 5">JCM 16186</strain>
    </source>
</reference>
<keyword evidence="1" id="KW-0812">Transmembrane</keyword>
<evidence type="ECO:0000313" key="5">
    <source>
        <dbReference type="Proteomes" id="UP000798808"/>
    </source>
</evidence>
<dbReference type="Pfam" id="PF00534">
    <property type="entry name" value="Glycos_transf_1"/>
    <property type="match status" value="1"/>
</dbReference>